<proteinExistence type="predicted"/>
<keyword evidence="2" id="KW-1185">Reference proteome</keyword>
<dbReference type="OrthoDB" id="2742110at2759"/>
<dbReference type="InterPro" id="IPR036047">
    <property type="entry name" value="F-box-like_dom_sf"/>
</dbReference>
<evidence type="ECO:0008006" key="3">
    <source>
        <dbReference type="Google" id="ProtNLM"/>
    </source>
</evidence>
<evidence type="ECO:0000313" key="2">
    <source>
        <dbReference type="Proteomes" id="UP000250043"/>
    </source>
</evidence>
<protein>
    <recommendedName>
        <fullName evidence="3">F-box domain-containing protein</fullName>
    </recommendedName>
</protein>
<gene>
    <name evidence="1" type="ORF">OBBRIDRAFT_891512</name>
</gene>
<dbReference type="EMBL" id="KV722623">
    <property type="protein sequence ID" value="OCH84904.1"/>
    <property type="molecule type" value="Genomic_DNA"/>
</dbReference>
<name>A0A8E2AK91_9APHY</name>
<accession>A0A8E2AK91</accession>
<reference evidence="1 2" key="1">
    <citation type="submission" date="2016-07" db="EMBL/GenBank/DDBJ databases">
        <title>Draft genome of the white-rot fungus Obba rivulosa 3A-2.</title>
        <authorList>
            <consortium name="DOE Joint Genome Institute"/>
            <person name="Miettinen O."/>
            <person name="Riley R."/>
            <person name="Acob R."/>
            <person name="Barry K."/>
            <person name="Cullen D."/>
            <person name="De Vries R."/>
            <person name="Hainaut M."/>
            <person name="Hatakka A."/>
            <person name="Henrissat B."/>
            <person name="Hilden K."/>
            <person name="Kuo R."/>
            <person name="Labutti K."/>
            <person name="Lipzen A."/>
            <person name="Makela M.R."/>
            <person name="Sandor L."/>
            <person name="Spatafora J.W."/>
            <person name="Grigoriev I.V."/>
            <person name="Hibbett D.S."/>
        </authorList>
    </citation>
    <scope>NUCLEOTIDE SEQUENCE [LARGE SCALE GENOMIC DNA]</scope>
    <source>
        <strain evidence="1 2">3A-2</strain>
    </source>
</reference>
<dbReference type="AlphaFoldDB" id="A0A8E2AK91"/>
<organism evidence="1 2">
    <name type="scientific">Obba rivulosa</name>
    <dbReference type="NCBI Taxonomy" id="1052685"/>
    <lineage>
        <taxon>Eukaryota</taxon>
        <taxon>Fungi</taxon>
        <taxon>Dikarya</taxon>
        <taxon>Basidiomycota</taxon>
        <taxon>Agaricomycotina</taxon>
        <taxon>Agaricomycetes</taxon>
        <taxon>Polyporales</taxon>
        <taxon>Gelatoporiaceae</taxon>
        <taxon>Obba</taxon>
    </lineage>
</organism>
<dbReference type="Proteomes" id="UP000250043">
    <property type="component" value="Unassembled WGS sequence"/>
</dbReference>
<evidence type="ECO:0000313" key="1">
    <source>
        <dbReference type="EMBL" id="OCH84904.1"/>
    </source>
</evidence>
<dbReference type="SUPFAM" id="SSF81383">
    <property type="entry name" value="F-box domain"/>
    <property type="match status" value="1"/>
</dbReference>
<sequence>MDVILRRTRSSVIKVLAAFRRSRSNLVCVVCIFVKSLRSFLPAQLRSKATHPRLDFDVLECVLYHAQKKDLYAAALVCREWAFAARRPLYAYVTHDTCHESALLLARTMRTCPHLRPLMRSFELIIDVDDEDSSELDWLHLMPEGGVRELSVIQFSWDNDFTTTILQSPFVKSIRRLKGKSDFVQTKEHLFRCLALPHLEHLSVYVPGELEIMEPI</sequence>